<organism evidence="12">
    <name type="scientific">Trypanosoma congolense (strain IL3000)</name>
    <dbReference type="NCBI Taxonomy" id="1068625"/>
    <lineage>
        <taxon>Eukaryota</taxon>
        <taxon>Discoba</taxon>
        <taxon>Euglenozoa</taxon>
        <taxon>Kinetoplastea</taxon>
        <taxon>Metakinetoplastina</taxon>
        <taxon>Trypanosomatida</taxon>
        <taxon>Trypanosomatidae</taxon>
        <taxon>Trypanosoma</taxon>
        <taxon>Nannomonas</taxon>
    </lineage>
</organism>
<evidence type="ECO:0000256" key="1">
    <source>
        <dbReference type="ARBA" id="ARBA00004167"/>
    </source>
</evidence>
<evidence type="ECO:0000259" key="10">
    <source>
        <dbReference type="PROSITE" id="PS50011"/>
    </source>
</evidence>
<dbReference type="SUPFAM" id="SSF56112">
    <property type="entry name" value="Protein kinase-like (PK-like)"/>
    <property type="match status" value="1"/>
</dbReference>
<keyword evidence="3" id="KW-0808">Transferase</keyword>
<dbReference type="InterPro" id="IPR008271">
    <property type="entry name" value="Ser/Thr_kinase_AS"/>
</dbReference>
<evidence type="ECO:0000256" key="7">
    <source>
        <dbReference type="PROSITE-ProRule" id="PRU10141"/>
    </source>
</evidence>
<dbReference type="InterPro" id="IPR000719">
    <property type="entry name" value="Prot_kinase_dom"/>
</dbReference>
<accession>G0UVI7</accession>
<evidence type="ECO:0000256" key="8">
    <source>
        <dbReference type="SAM" id="MobiDB-lite"/>
    </source>
</evidence>
<reference evidence="12" key="1">
    <citation type="journal article" date="2012" name="Proc. Natl. Acad. Sci. U.S.A.">
        <title>Antigenic diversity is generated by distinct evolutionary mechanisms in African trypanosome species.</title>
        <authorList>
            <person name="Jackson A.P."/>
            <person name="Berry A."/>
            <person name="Aslett M."/>
            <person name="Allison H.C."/>
            <person name="Burton P."/>
            <person name="Vavrova-Anderson J."/>
            <person name="Brown R."/>
            <person name="Browne H."/>
            <person name="Corton N."/>
            <person name="Hauser H."/>
            <person name="Gamble J."/>
            <person name="Gilderthorp R."/>
            <person name="Marcello L."/>
            <person name="McQuillan J."/>
            <person name="Otto T.D."/>
            <person name="Quail M.A."/>
            <person name="Sanders M.J."/>
            <person name="van Tonder A."/>
            <person name="Ginger M.L."/>
            <person name="Field M.C."/>
            <person name="Barry J.D."/>
            <person name="Hertz-Fowler C."/>
            <person name="Berriman M."/>
        </authorList>
    </citation>
    <scope>NUCLEOTIDE SEQUENCE</scope>
    <source>
        <strain evidence="12">IL3000</strain>
    </source>
</reference>
<keyword evidence="5 12" id="KW-0418">Kinase</keyword>
<feature type="compositionally biased region" description="Basic and acidic residues" evidence="8">
    <location>
        <begin position="168"/>
        <end position="183"/>
    </location>
</feature>
<keyword evidence="9" id="KW-0812">Transmembrane</keyword>
<proteinExistence type="predicted"/>
<dbReference type="SMART" id="SM00220">
    <property type="entry name" value="S_TKc"/>
    <property type="match status" value="1"/>
</dbReference>
<dbReference type="PANTHER" id="PTHR11584:SF369">
    <property type="entry name" value="MITOGEN-ACTIVATED PROTEIN KINASE KINASE KINASE 19-RELATED"/>
    <property type="match status" value="1"/>
</dbReference>
<dbReference type="InterPro" id="IPR011009">
    <property type="entry name" value="Kinase-like_dom_sf"/>
</dbReference>
<feature type="binding site" evidence="7">
    <location>
        <position position="1324"/>
    </location>
    <ligand>
        <name>ATP</name>
        <dbReference type="ChEBI" id="CHEBI:30616"/>
    </ligand>
</feature>
<gene>
    <name evidence="12" type="ORF">TCIL3000_10_1620</name>
</gene>
<dbReference type="GO" id="GO:0016020">
    <property type="term" value="C:membrane"/>
    <property type="evidence" value="ECO:0007669"/>
    <property type="project" value="UniProtKB-SubCell"/>
</dbReference>
<dbReference type="PROSITE" id="PS00108">
    <property type="entry name" value="PROTEIN_KINASE_ST"/>
    <property type="match status" value="1"/>
</dbReference>
<feature type="transmembrane region" description="Helical" evidence="9">
    <location>
        <begin position="218"/>
        <end position="241"/>
    </location>
</feature>
<dbReference type="Gene3D" id="3.30.70.1230">
    <property type="entry name" value="Nucleotide cyclase"/>
    <property type="match status" value="1"/>
</dbReference>
<feature type="domain" description="Protein kinase" evidence="10">
    <location>
        <begin position="1295"/>
        <end position="1555"/>
    </location>
</feature>
<dbReference type="PROSITE" id="PS00107">
    <property type="entry name" value="PROTEIN_KINASE_ATP"/>
    <property type="match status" value="1"/>
</dbReference>
<dbReference type="PANTHER" id="PTHR11584">
    <property type="entry name" value="SERINE/THREONINE PROTEIN KINASE"/>
    <property type="match status" value="1"/>
</dbReference>
<dbReference type="GO" id="GO:0009190">
    <property type="term" value="P:cyclic nucleotide biosynthetic process"/>
    <property type="evidence" value="ECO:0007669"/>
    <property type="project" value="InterPro"/>
</dbReference>
<evidence type="ECO:0000256" key="5">
    <source>
        <dbReference type="ARBA" id="ARBA00022777"/>
    </source>
</evidence>
<dbReference type="GO" id="GO:0035556">
    <property type="term" value="P:intracellular signal transduction"/>
    <property type="evidence" value="ECO:0007669"/>
    <property type="project" value="InterPro"/>
</dbReference>
<dbReference type="InterPro" id="IPR029787">
    <property type="entry name" value="Nucleotide_cyclase"/>
</dbReference>
<dbReference type="PROSITE" id="PS50125">
    <property type="entry name" value="GUANYLATE_CYCLASE_2"/>
    <property type="match status" value="1"/>
</dbReference>
<dbReference type="InterPro" id="IPR001054">
    <property type="entry name" value="A/G_cyclase"/>
</dbReference>
<dbReference type="VEuPathDB" id="TriTrypDB:TcIL3000_10_1620"/>
<feature type="region of interest" description="Disordered" evidence="8">
    <location>
        <begin position="1195"/>
        <end position="1215"/>
    </location>
</feature>
<name>G0UVI7_TRYCI</name>
<feature type="domain" description="Guanylate cyclase" evidence="11">
    <location>
        <begin position="824"/>
        <end position="901"/>
    </location>
</feature>
<evidence type="ECO:0000313" key="12">
    <source>
        <dbReference type="EMBL" id="CCC93403.1"/>
    </source>
</evidence>
<dbReference type="EMBL" id="HE575323">
    <property type="protein sequence ID" value="CCC93403.1"/>
    <property type="molecule type" value="Genomic_DNA"/>
</dbReference>
<evidence type="ECO:0000259" key="11">
    <source>
        <dbReference type="PROSITE" id="PS50125"/>
    </source>
</evidence>
<dbReference type="InterPro" id="IPR017441">
    <property type="entry name" value="Protein_kinase_ATP_BS"/>
</dbReference>
<dbReference type="FunFam" id="1.10.510.10:FF:001153">
    <property type="entry name" value="Putative serine/threonine protein kinase"/>
    <property type="match status" value="1"/>
</dbReference>
<keyword evidence="9" id="KW-1133">Transmembrane helix</keyword>
<keyword evidence="4 7" id="KW-0547">Nucleotide-binding</keyword>
<dbReference type="Pfam" id="PF00069">
    <property type="entry name" value="Pkinase"/>
    <property type="match status" value="1"/>
</dbReference>
<feature type="region of interest" description="Disordered" evidence="8">
    <location>
        <begin position="150"/>
        <end position="192"/>
    </location>
</feature>
<keyword evidence="6 7" id="KW-0067">ATP-binding</keyword>
<evidence type="ECO:0000256" key="2">
    <source>
        <dbReference type="ARBA" id="ARBA00022527"/>
    </source>
</evidence>
<evidence type="ECO:0000256" key="4">
    <source>
        <dbReference type="ARBA" id="ARBA00022741"/>
    </source>
</evidence>
<dbReference type="GO" id="GO:0005524">
    <property type="term" value="F:ATP binding"/>
    <property type="evidence" value="ECO:0007669"/>
    <property type="project" value="UniProtKB-UniRule"/>
</dbReference>
<dbReference type="PROSITE" id="PS50011">
    <property type="entry name" value="PROTEIN_KINASE_DOM"/>
    <property type="match status" value="1"/>
</dbReference>
<comment type="subcellular location">
    <subcellularLocation>
        <location evidence="1">Membrane</location>
        <topology evidence="1">Single-pass membrane protein</topology>
    </subcellularLocation>
</comment>
<evidence type="ECO:0000256" key="9">
    <source>
        <dbReference type="SAM" id="Phobius"/>
    </source>
</evidence>
<dbReference type="SUPFAM" id="SSF55073">
    <property type="entry name" value="Nucleotide cyclase"/>
    <property type="match status" value="1"/>
</dbReference>
<protein>
    <submittedName>
        <fullName evidence="12">Putative serine/threonine protein kinase</fullName>
    </submittedName>
</protein>
<keyword evidence="2 12" id="KW-0723">Serine/threonine-protein kinase</keyword>
<dbReference type="GO" id="GO:0004674">
    <property type="term" value="F:protein serine/threonine kinase activity"/>
    <property type="evidence" value="ECO:0007669"/>
    <property type="project" value="UniProtKB-KW"/>
</dbReference>
<evidence type="ECO:0000256" key="3">
    <source>
        <dbReference type="ARBA" id="ARBA00022679"/>
    </source>
</evidence>
<sequence length="1557" mass="169765">MKSGYTCRGATHDFSSAVQPTVFDMSVVSFASEEPSSDNFNVNVGKGTNDRVDYSPLHPGGITAVTSATKCSNQESDKTETVMGSADVRASDGDPRLSLKQKGFIDSQSAGLSNPVGCNERKPSFYASGDCPQRLTNVLVKPYSGCVDQQHNTKGIAPSSRGCSSGARDGRRTTGSNRDDSKDAASPGWENTNSRRDAALQRLLHDASKVRGIGTKSLFCGLLVPFILLLISMIVGMNSLLSEKVTAGRLDSTKRLTTVAMDRLSGIYDNVRSMAGLLPILGHLNAESKLTLLGEHYCSQLQKTPLLLAAYSSLNGSLIWSHSCSSAEDSSVVPLKTLRIGGSPTAVPYMAVYKSDYIIIGADSGGGSGVFAVTIRKDAIGQLVLGNSSDGSRGPKGGPVVAILMRNISSSSLAVASLSSKEEDDEDVGPSVIPHDGDFLRLFNVFCSSKEGQTPHWASDVHAENSSSELPVSGTSILSTLQLYVEDEGFFGDTPFVAACGSLCLDSDSRCWGQLVSNSIRFIAHDRSVAHETGVVYTVGMVVSYASAFLFLGILGIAYISINSPIEQLKLLVITTVGCDRSGRGMPSASRRLRLFWLRDLYALVNTFQILSLCFQLNKKYVPQHILEQHVVDLLNFSCGLLGDDADEPTVMKVPDGKTGDGDGVEEADPEDMEAFVNAATTLGVAASTTRRQEQRTQSVVSYSRGHTVSDLMSSINRRQALKSYSAHPFSRHPSVNEAALQSATDCPAETREGVVTITAQHGDALHRGMAVVDSATVLTVHFPAVELAYFTDFEVALKQHRRIMTLLLRCVRRYRGELFHRSGEGIAVAWNAFECRSDHANRAAACALSISEGLEPYRRAGFKVGIVLHQGPFVCGVVEDNTEAFTTVFGSVPRQAHVFSDLAASLPYFNILVSEPVKEALSSHYECIMVDVIKCDEYDHSITLFELSRHRQLPQAEGVLLSPSAFAEDHARVFSNFRNHDFDLALAGVESMRANYPTTEAHLLLRIEQLCKYYKQNDKDLPRPYCRHFPTWRIYEAVDDNDPSPEFLTIPYKEVGLPGDVPRGAMAHKSSIEYDTMRFRQDLHDNVLASQRAGIKGVNKSSGKERRVELKPRLTSREVVVGAPPELNMDPKQQPTKSEAKMEMEGPWQPLTFTLPRDALECAHADRAGSCAANVTEAAQPPAVELGGLAVSDVNNSRSVSPTHLKEDDEEGDCNDGKVEIQGGRQRFSFLNLRRTILEGSARARCNLGDSCASYSSDTIPNGCSSSMLNRRDSLTLSCALPRKILAKNGITYSRSSRLLGKGSFGFVYLGMDVNSGRMIAIKFLPMPSGEEEVTKVETEVVAMRKVKSKHVVQFISYAFQNNLIIIIMECMMAGSLKLVLGDFGSIPPRTVRLFIRDVLRGLYKLHSNGIIHRDVKPQNVLLTLCGTCKISDFGASAFLHEVVRKQMEGSGLQVQGTPVYLAPEAARGKPVEQSDIWSCGIMFLQLLTGELPYPKRVLEMAPQVLIYQIGSAAARPVVPDNLDEFCLEFANICLKDDPSERKSAEQLLQLPIFSF</sequence>
<evidence type="ECO:0000256" key="6">
    <source>
        <dbReference type="ARBA" id="ARBA00022840"/>
    </source>
</evidence>
<dbReference type="Gene3D" id="1.10.510.10">
    <property type="entry name" value="Transferase(Phosphotransferase) domain 1"/>
    <property type="match status" value="1"/>
</dbReference>
<keyword evidence="9" id="KW-0472">Membrane</keyword>